<gene>
    <name evidence="1" type="ORF">HG543_45635</name>
</gene>
<reference evidence="1 2" key="1">
    <citation type="submission" date="2020-04" db="EMBL/GenBank/DDBJ databases">
        <title>Draft genome of Pyxidicoccus fallax type strain.</title>
        <authorList>
            <person name="Whitworth D.E."/>
        </authorList>
    </citation>
    <scope>NUCLEOTIDE SEQUENCE [LARGE SCALE GENOMIC DNA]</scope>
    <source>
        <strain evidence="1 2">DSM 14698</strain>
    </source>
</reference>
<dbReference type="Proteomes" id="UP000518300">
    <property type="component" value="Unassembled WGS sequence"/>
</dbReference>
<protein>
    <recommendedName>
        <fullName evidence="3">STAS domain-containing protein</fullName>
    </recommendedName>
</protein>
<dbReference type="EMBL" id="JABBJJ010000383">
    <property type="protein sequence ID" value="NMO22093.1"/>
    <property type="molecule type" value="Genomic_DNA"/>
</dbReference>
<accession>A0A848LXH8</accession>
<evidence type="ECO:0000313" key="1">
    <source>
        <dbReference type="EMBL" id="NMO22093.1"/>
    </source>
</evidence>
<comment type="caution">
    <text evidence="1">The sequence shown here is derived from an EMBL/GenBank/DDBJ whole genome shotgun (WGS) entry which is preliminary data.</text>
</comment>
<dbReference type="AlphaFoldDB" id="A0A848LXH8"/>
<proteinExistence type="predicted"/>
<evidence type="ECO:0008006" key="3">
    <source>
        <dbReference type="Google" id="ProtNLM"/>
    </source>
</evidence>
<organism evidence="1 2">
    <name type="scientific">Pyxidicoccus fallax</name>
    <dbReference type="NCBI Taxonomy" id="394095"/>
    <lineage>
        <taxon>Bacteria</taxon>
        <taxon>Pseudomonadati</taxon>
        <taxon>Myxococcota</taxon>
        <taxon>Myxococcia</taxon>
        <taxon>Myxococcales</taxon>
        <taxon>Cystobacterineae</taxon>
        <taxon>Myxococcaceae</taxon>
        <taxon>Pyxidicoccus</taxon>
    </lineage>
</organism>
<name>A0A848LXH8_9BACT</name>
<evidence type="ECO:0000313" key="2">
    <source>
        <dbReference type="Proteomes" id="UP000518300"/>
    </source>
</evidence>
<sequence length="151" mass="16577">MPRGEGAHMYEVSNDMNRRTVTVRLSGFIRPNEMKDFATAYRNATDAYGGGRHLVLADMRGLRTLEPESAAIFGEVVLYGRQHGCQMCAHVSDSTISRLQTARVASEQSPDDDITVDCVSVDEAHVQLAKTRARLFLGTEHTAPLAQAVGR</sequence>
<keyword evidence="2" id="KW-1185">Reference proteome</keyword>